<reference evidence="15" key="1">
    <citation type="submission" date="2015-11" db="EMBL/GenBank/DDBJ databases">
        <title>De novo transcriptome assembly of four potential Pierce s Disease insect vectors from Arizona vineyards.</title>
        <authorList>
            <person name="Tassone E.E."/>
        </authorList>
    </citation>
    <scope>NUCLEOTIDE SEQUENCE</scope>
</reference>
<evidence type="ECO:0000313" key="15">
    <source>
        <dbReference type="EMBL" id="JAS61976.1"/>
    </source>
</evidence>
<evidence type="ECO:0000256" key="13">
    <source>
        <dbReference type="ARBA" id="ARBA00060144"/>
    </source>
</evidence>
<evidence type="ECO:0000256" key="1">
    <source>
        <dbReference type="ARBA" id="ARBA00004123"/>
    </source>
</evidence>
<evidence type="ECO:0000256" key="6">
    <source>
        <dbReference type="ARBA" id="ARBA00023128"/>
    </source>
</evidence>
<evidence type="ECO:0000256" key="14">
    <source>
        <dbReference type="SAM" id="Coils"/>
    </source>
</evidence>
<comment type="subcellular location">
    <subcellularLocation>
        <location evidence="2">Mitochondrion</location>
    </subcellularLocation>
    <subcellularLocation>
        <location evidence="1">Nucleus</location>
    </subcellularLocation>
</comment>
<feature type="non-terminal residue" evidence="15">
    <location>
        <position position="239"/>
    </location>
</feature>
<dbReference type="AlphaFoldDB" id="A0A1B6GHS7"/>
<evidence type="ECO:0000256" key="7">
    <source>
        <dbReference type="ARBA" id="ARBA00023242"/>
    </source>
</evidence>
<sequence length="239" mass="28324">SLDKSVSRSYSLLFWRKKPEETESDADKQVLYEATEEGNRLTQEEIEAKCNKSRLNVEHRRIQMGQVPYDRSMAVFQDRLAYKRRMLGRYGDQTGLSVAICWPSKKELAEKIEYENIAYPFTVSEVVEKHRIKVEKQKEARLERQKSIAAKYAKLETWKEDLVKKLAKKEADALQAKLEKDKIIEEVKKQFAYKIDVNDVKFQEALELKQKQERKKRKEERKKALEQKMLEFVASEKEK</sequence>
<keyword evidence="5 14" id="KW-0175">Coiled coil</keyword>
<evidence type="ECO:0000256" key="8">
    <source>
        <dbReference type="ARBA" id="ARBA00023274"/>
    </source>
</evidence>
<dbReference type="GO" id="GO:1990904">
    <property type="term" value="C:ribonucleoprotein complex"/>
    <property type="evidence" value="ECO:0007669"/>
    <property type="project" value="UniProtKB-KW"/>
</dbReference>
<gene>
    <name evidence="15" type="ORF">g.43845</name>
</gene>
<keyword evidence="4" id="KW-0689">Ribosomal protein</keyword>
<keyword evidence="9" id="KW-0131">Cell cycle</keyword>
<keyword evidence="6" id="KW-0496">Mitochondrion</keyword>
<evidence type="ECO:0000256" key="5">
    <source>
        <dbReference type="ARBA" id="ARBA00023054"/>
    </source>
</evidence>
<evidence type="ECO:0000256" key="9">
    <source>
        <dbReference type="ARBA" id="ARBA00023306"/>
    </source>
</evidence>
<keyword evidence="7" id="KW-0539">Nucleus</keyword>
<comment type="similarity">
    <text evidence="3">Belongs to the mitochondrion-specific ribosomal protein mL64 family.</text>
</comment>
<evidence type="ECO:0000256" key="3">
    <source>
        <dbReference type="ARBA" id="ARBA00005421"/>
    </source>
</evidence>
<dbReference type="PANTHER" id="PTHR31761:SF1">
    <property type="entry name" value="LARGE RIBOSOMAL SUBUNIT PROTEIN ML64"/>
    <property type="match status" value="1"/>
</dbReference>
<comment type="function">
    <text evidence="13">Acts as a negative regulator of G1 to S cell cycle phase progression by inhibiting cyclin-dependent kinases. Inhibitory effects are additive with GADD45 proteins but also occur in the absence of GADD45 proteins. Acts as a repressor of the orphan nuclear receptor NR4A1 by inhibiting AB domain-mediated transcriptional activity. May be involved in the hormone-mediated regulation of NR4A1 transcriptional activity. May play a role in mitochondrial protein synthesis.</text>
</comment>
<evidence type="ECO:0000256" key="2">
    <source>
        <dbReference type="ARBA" id="ARBA00004173"/>
    </source>
</evidence>
<dbReference type="InterPro" id="IPR018472">
    <property type="entry name" value="Ribosomal_mL64"/>
</dbReference>
<dbReference type="PANTHER" id="PTHR31761">
    <property type="entry name" value="GROWTH ARREST AND DNA DAMAGE-INDUCIBLE PROTEINS-INTERACTING PROTEIN 1 GADD45GIP1"/>
    <property type="match status" value="1"/>
</dbReference>
<feature type="coiled-coil region" evidence="14">
    <location>
        <begin position="159"/>
        <end position="235"/>
    </location>
</feature>
<evidence type="ECO:0000256" key="12">
    <source>
        <dbReference type="ARBA" id="ARBA00035485"/>
    </source>
</evidence>
<evidence type="ECO:0000256" key="10">
    <source>
        <dbReference type="ARBA" id="ARBA00030700"/>
    </source>
</evidence>
<feature type="non-terminal residue" evidence="15">
    <location>
        <position position="1"/>
    </location>
</feature>
<proteinExistence type="inferred from homology"/>
<dbReference type="Pfam" id="PF10147">
    <property type="entry name" value="CR6_interact"/>
    <property type="match status" value="1"/>
</dbReference>
<dbReference type="GO" id="GO:0005739">
    <property type="term" value="C:mitochondrion"/>
    <property type="evidence" value="ECO:0007669"/>
    <property type="project" value="UniProtKB-SubCell"/>
</dbReference>
<protein>
    <recommendedName>
        <fullName evidence="11">Large ribosomal subunit protein mL64</fullName>
    </recommendedName>
    <alternativeName>
        <fullName evidence="10">39S ribosomal protein L59, mitochondrial</fullName>
    </alternativeName>
    <alternativeName>
        <fullName evidence="12">Growth arrest and DNA damage-inducible proteins-interacting protein 1</fullName>
    </alternativeName>
</protein>
<accession>A0A1B6GHS7</accession>
<keyword evidence="8" id="KW-0687">Ribonucleoprotein</keyword>
<dbReference type="GO" id="GO:0005840">
    <property type="term" value="C:ribosome"/>
    <property type="evidence" value="ECO:0007669"/>
    <property type="project" value="UniProtKB-KW"/>
</dbReference>
<dbReference type="Gene3D" id="6.10.280.120">
    <property type="entry name" value="Growth arrest and DNA-damage-inducible proteins-interacting protein 1"/>
    <property type="match status" value="1"/>
</dbReference>
<evidence type="ECO:0000256" key="4">
    <source>
        <dbReference type="ARBA" id="ARBA00022980"/>
    </source>
</evidence>
<dbReference type="InterPro" id="IPR043035">
    <property type="entry name" value="Ribosomal_mL64_sf"/>
</dbReference>
<dbReference type="EMBL" id="GECZ01007793">
    <property type="protein sequence ID" value="JAS61976.1"/>
    <property type="molecule type" value="Transcribed_RNA"/>
</dbReference>
<name>A0A1B6GHS7_9HEMI</name>
<organism evidence="15">
    <name type="scientific">Cuerna arida</name>
    <dbReference type="NCBI Taxonomy" id="1464854"/>
    <lineage>
        <taxon>Eukaryota</taxon>
        <taxon>Metazoa</taxon>
        <taxon>Ecdysozoa</taxon>
        <taxon>Arthropoda</taxon>
        <taxon>Hexapoda</taxon>
        <taxon>Insecta</taxon>
        <taxon>Pterygota</taxon>
        <taxon>Neoptera</taxon>
        <taxon>Paraneoptera</taxon>
        <taxon>Hemiptera</taxon>
        <taxon>Auchenorrhyncha</taxon>
        <taxon>Membracoidea</taxon>
        <taxon>Cicadellidae</taxon>
        <taxon>Cicadellinae</taxon>
        <taxon>Proconiini</taxon>
        <taxon>Cuerna</taxon>
    </lineage>
</organism>
<evidence type="ECO:0000256" key="11">
    <source>
        <dbReference type="ARBA" id="ARBA00035184"/>
    </source>
</evidence>
<dbReference type="GO" id="GO:0005634">
    <property type="term" value="C:nucleus"/>
    <property type="evidence" value="ECO:0007669"/>
    <property type="project" value="UniProtKB-SubCell"/>
</dbReference>